<keyword evidence="3" id="KW-1185">Reference proteome</keyword>
<keyword evidence="1" id="KW-0812">Transmembrane</keyword>
<dbReference type="AlphaFoldDB" id="A0A286REN9"/>
<keyword evidence="1" id="KW-1133">Transmembrane helix</keyword>
<organism evidence="2 3">
    <name type="scientific">Thermogutta terrifontis</name>
    <dbReference type="NCBI Taxonomy" id="1331910"/>
    <lineage>
        <taxon>Bacteria</taxon>
        <taxon>Pseudomonadati</taxon>
        <taxon>Planctomycetota</taxon>
        <taxon>Planctomycetia</taxon>
        <taxon>Pirellulales</taxon>
        <taxon>Thermoguttaceae</taxon>
        <taxon>Thermogutta</taxon>
    </lineage>
</organism>
<proteinExistence type="predicted"/>
<evidence type="ECO:0000313" key="2">
    <source>
        <dbReference type="EMBL" id="ASV74426.1"/>
    </source>
</evidence>
<reference evidence="2 3" key="1">
    <citation type="journal article" name="Front. Microbiol.">
        <title>Sugar Metabolism of the First Thermophilic Planctomycete Thermogutta terrifontis: Comparative Genomic and Transcriptomic Approaches.</title>
        <authorList>
            <person name="Elcheninov A.G."/>
            <person name="Menzel P."/>
            <person name="Gudbergsdottir S.R."/>
            <person name="Slesarev A.I."/>
            <person name="Kadnikov V.V."/>
            <person name="Krogh A."/>
            <person name="Bonch-Osmolovskaya E.A."/>
            <person name="Peng X."/>
            <person name="Kublanov I.V."/>
        </authorList>
    </citation>
    <scope>NUCLEOTIDE SEQUENCE [LARGE SCALE GENOMIC DNA]</scope>
    <source>
        <strain evidence="2 3">R1</strain>
    </source>
</reference>
<keyword evidence="1" id="KW-0472">Membrane</keyword>
<accession>A0A286REN9</accession>
<protein>
    <recommendedName>
        <fullName evidence="4">SHOCT domain-containing protein</fullName>
    </recommendedName>
</protein>
<feature type="transmembrane region" description="Helical" evidence="1">
    <location>
        <begin position="6"/>
        <end position="29"/>
    </location>
</feature>
<sequence length="85" mass="9617">MLQTFQLIVTLLPWLAALVALIAVGIYVLQKLRREVTGDDVLDRGDTLLDLERLKREGRLSDAEYRAIAERLKNSVQGRGKVVQK</sequence>
<name>A0A286REN9_9BACT</name>
<dbReference type="RefSeq" id="WP_095414753.1">
    <property type="nucleotide sequence ID" value="NZ_CP018477.1"/>
</dbReference>
<evidence type="ECO:0000313" key="3">
    <source>
        <dbReference type="Proteomes" id="UP000215086"/>
    </source>
</evidence>
<dbReference type="EMBL" id="CP018477">
    <property type="protein sequence ID" value="ASV74426.1"/>
    <property type="molecule type" value="Genomic_DNA"/>
</dbReference>
<dbReference type="KEGG" id="ttf:THTE_1824"/>
<evidence type="ECO:0008006" key="4">
    <source>
        <dbReference type="Google" id="ProtNLM"/>
    </source>
</evidence>
<evidence type="ECO:0000256" key="1">
    <source>
        <dbReference type="SAM" id="Phobius"/>
    </source>
</evidence>
<dbReference type="Proteomes" id="UP000215086">
    <property type="component" value="Chromosome"/>
</dbReference>
<gene>
    <name evidence="2" type="ORF">THTE_1824</name>
</gene>